<dbReference type="PANTHER" id="PTHR32481">
    <property type="entry name" value="AMINOPEPTIDASE"/>
    <property type="match status" value="1"/>
</dbReference>
<proteinExistence type="inferred from homology"/>
<evidence type="ECO:0000256" key="5">
    <source>
        <dbReference type="ARBA" id="ARBA00022801"/>
    </source>
</evidence>
<dbReference type="InterPro" id="IPR051464">
    <property type="entry name" value="Peptidase_M42_aminopept"/>
</dbReference>
<organism evidence="6">
    <name type="scientific">marine metagenome</name>
    <dbReference type="NCBI Taxonomy" id="408172"/>
    <lineage>
        <taxon>unclassified sequences</taxon>
        <taxon>metagenomes</taxon>
        <taxon>ecological metagenomes</taxon>
    </lineage>
</organism>
<dbReference type="GO" id="GO:0046872">
    <property type="term" value="F:metal ion binding"/>
    <property type="evidence" value="ECO:0007669"/>
    <property type="project" value="UniProtKB-KW"/>
</dbReference>
<feature type="non-terminal residue" evidence="6">
    <location>
        <position position="297"/>
    </location>
</feature>
<dbReference type="GO" id="GO:0004177">
    <property type="term" value="F:aminopeptidase activity"/>
    <property type="evidence" value="ECO:0007669"/>
    <property type="project" value="UniProtKB-KW"/>
</dbReference>
<evidence type="ECO:0000256" key="2">
    <source>
        <dbReference type="ARBA" id="ARBA00022438"/>
    </source>
</evidence>
<evidence type="ECO:0008006" key="7">
    <source>
        <dbReference type="Google" id="ProtNLM"/>
    </source>
</evidence>
<dbReference type="SUPFAM" id="SSF53187">
    <property type="entry name" value="Zn-dependent exopeptidases"/>
    <property type="match status" value="1"/>
</dbReference>
<evidence type="ECO:0000313" key="6">
    <source>
        <dbReference type="EMBL" id="SVC69043.1"/>
    </source>
</evidence>
<protein>
    <recommendedName>
        <fullName evidence="7">Peptidase M42 family protein</fullName>
    </recommendedName>
</protein>
<evidence type="ECO:0000256" key="1">
    <source>
        <dbReference type="ARBA" id="ARBA00006272"/>
    </source>
</evidence>
<dbReference type="Gene3D" id="3.40.630.10">
    <property type="entry name" value="Zn peptidases"/>
    <property type="match status" value="1"/>
</dbReference>
<gene>
    <name evidence="6" type="ORF">METZ01_LOCUS321897</name>
</gene>
<name>A0A382P6M1_9ZZZZ</name>
<comment type="similarity">
    <text evidence="1">Belongs to the peptidase M42 family.</text>
</comment>
<sequence length="297" mass="32178">MMRAASKQFLVDLLNAPGPSGYEGPVRAVWTAEVGQYADQLDVDVHGNAIGVYNSSGNPRIMFAGHMDELGFQVIYIDDKGYLYFDNVGGFDMQIVPGRKVHIHTAKGTVLGVLGKKPIHLMAPAERRKTPEKHDLWIDIGVADGKEAIKLVAIGDPVTYEPNYEELRNGLAVSRGFDNKVGAWVVAEALRLVIRAKKKCKASVYSVATVQEEVGLRGAKTSTYGVDPLVGIAVDVTWAMDHPSVDKRQVGECKLGGGPVITRGANVNPLVFERLLQVAKRKKIPHQIQAEPGGTGT</sequence>
<dbReference type="EMBL" id="UINC01105247">
    <property type="protein sequence ID" value="SVC69043.1"/>
    <property type="molecule type" value="Genomic_DNA"/>
</dbReference>
<dbReference type="AlphaFoldDB" id="A0A382P6M1"/>
<dbReference type="Pfam" id="PF05343">
    <property type="entry name" value="Peptidase_M42"/>
    <property type="match status" value="1"/>
</dbReference>
<dbReference type="PANTHER" id="PTHR32481:SF20">
    <property type="entry name" value="AMINOPEPTIDASE YSDC"/>
    <property type="match status" value="1"/>
</dbReference>
<dbReference type="SUPFAM" id="SSF101821">
    <property type="entry name" value="Aminopeptidase/glucanase lid domain"/>
    <property type="match status" value="1"/>
</dbReference>
<dbReference type="Gene3D" id="2.40.30.40">
    <property type="entry name" value="Peptidase M42, domain 2"/>
    <property type="match status" value="1"/>
</dbReference>
<keyword evidence="5" id="KW-0378">Hydrolase</keyword>
<reference evidence="6" key="1">
    <citation type="submission" date="2018-05" db="EMBL/GenBank/DDBJ databases">
        <authorList>
            <person name="Lanie J.A."/>
            <person name="Ng W.-L."/>
            <person name="Kazmierczak K.M."/>
            <person name="Andrzejewski T.M."/>
            <person name="Davidsen T.M."/>
            <person name="Wayne K.J."/>
            <person name="Tettelin H."/>
            <person name="Glass J.I."/>
            <person name="Rusch D."/>
            <person name="Podicherti R."/>
            <person name="Tsui H.-C.T."/>
            <person name="Winkler M.E."/>
        </authorList>
    </citation>
    <scope>NUCLEOTIDE SEQUENCE</scope>
</reference>
<keyword evidence="3" id="KW-0645">Protease</keyword>
<dbReference type="GO" id="GO:0006508">
    <property type="term" value="P:proteolysis"/>
    <property type="evidence" value="ECO:0007669"/>
    <property type="project" value="UniProtKB-KW"/>
</dbReference>
<evidence type="ECO:0000256" key="3">
    <source>
        <dbReference type="ARBA" id="ARBA00022670"/>
    </source>
</evidence>
<evidence type="ECO:0000256" key="4">
    <source>
        <dbReference type="ARBA" id="ARBA00022723"/>
    </source>
</evidence>
<keyword evidence="4" id="KW-0479">Metal-binding</keyword>
<dbReference type="InterPro" id="IPR008007">
    <property type="entry name" value="Peptidase_M42"/>
</dbReference>
<accession>A0A382P6M1</accession>
<dbReference type="InterPro" id="IPR023367">
    <property type="entry name" value="Peptidase_M42_dom2"/>
</dbReference>
<keyword evidence="2" id="KW-0031">Aminopeptidase</keyword>